<sequence length="173" mass="17749">MKSTMTDRVMVVGGGGGGCDGLGRGFGGAGILRRPKRSGSEPNAEIPLARVLIHPHMGEARARAAHAWVRPPTPLRHRRHTRHPGAFHMRRCRRIILLLRGGAAARRHLRVRPDVHGGAAAAAGPGGGTAGGDVSLVGPVGARDLGVHAAGRYSARGCGCGGGGGGVVVEPWD</sequence>
<gene>
    <name evidence="1" type="ORF">TIFTF001_025443</name>
</gene>
<comment type="caution">
    <text evidence="1">The sequence shown here is derived from an EMBL/GenBank/DDBJ whole genome shotgun (WGS) entry which is preliminary data.</text>
</comment>
<organism evidence="1 2">
    <name type="scientific">Ficus carica</name>
    <name type="common">Common fig</name>
    <dbReference type="NCBI Taxonomy" id="3494"/>
    <lineage>
        <taxon>Eukaryota</taxon>
        <taxon>Viridiplantae</taxon>
        <taxon>Streptophyta</taxon>
        <taxon>Embryophyta</taxon>
        <taxon>Tracheophyta</taxon>
        <taxon>Spermatophyta</taxon>
        <taxon>Magnoliopsida</taxon>
        <taxon>eudicotyledons</taxon>
        <taxon>Gunneridae</taxon>
        <taxon>Pentapetalae</taxon>
        <taxon>rosids</taxon>
        <taxon>fabids</taxon>
        <taxon>Rosales</taxon>
        <taxon>Moraceae</taxon>
        <taxon>Ficeae</taxon>
        <taxon>Ficus</taxon>
    </lineage>
</organism>
<dbReference type="Proteomes" id="UP001187192">
    <property type="component" value="Unassembled WGS sequence"/>
</dbReference>
<reference evidence="1" key="1">
    <citation type="submission" date="2023-07" db="EMBL/GenBank/DDBJ databases">
        <title>draft genome sequence of fig (Ficus carica).</title>
        <authorList>
            <person name="Takahashi T."/>
            <person name="Nishimura K."/>
        </authorList>
    </citation>
    <scope>NUCLEOTIDE SEQUENCE</scope>
</reference>
<protein>
    <submittedName>
        <fullName evidence="1">Uncharacterized protein</fullName>
    </submittedName>
</protein>
<dbReference type="EMBL" id="BTGU01000063">
    <property type="protein sequence ID" value="GMN56326.1"/>
    <property type="molecule type" value="Genomic_DNA"/>
</dbReference>
<accession>A0AA88AYU2</accession>
<dbReference type="AlphaFoldDB" id="A0AA88AYU2"/>
<proteinExistence type="predicted"/>
<evidence type="ECO:0000313" key="2">
    <source>
        <dbReference type="Proteomes" id="UP001187192"/>
    </source>
</evidence>
<dbReference type="PROSITE" id="PS51257">
    <property type="entry name" value="PROKAR_LIPOPROTEIN"/>
    <property type="match status" value="1"/>
</dbReference>
<evidence type="ECO:0000313" key="1">
    <source>
        <dbReference type="EMBL" id="GMN56326.1"/>
    </source>
</evidence>
<keyword evidence="2" id="KW-1185">Reference proteome</keyword>
<name>A0AA88AYU2_FICCA</name>